<dbReference type="eggNOG" id="COG2162">
    <property type="taxonomic scope" value="Bacteria"/>
</dbReference>
<evidence type="ECO:0000313" key="4">
    <source>
        <dbReference type="Proteomes" id="UP000009309"/>
    </source>
</evidence>
<keyword evidence="3" id="KW-0808">Transferase</keyword>
<keyword evidence="3" id="KW-0012">Acyltransferase</keyword>
<dbReference type="PRINTS" id="PR01543">
    <property type="entry name" value="ANATRNSFRASE"/>
</dbReference>
<dbReference type="RefSeq" id="WP_009282727.1">
    <property type="nucleotide sequence ID" value="NZ_CAIT01000006.1"/>
</dbReference>
<dbReference type="PANTHER" id="PTHR11786:SF0">
    <property type="entry name" value="ARYLAMINE N-ACETYLTRANSFERASE 4-RELATED"/>
    <property type="match status" value="1"/>
</dbReference>
<keyword evidence="4" id="KW-1185">Reference proteome</keyword>
<gene>
    <name evidence="3" type="primary">nat</name>
    <name evidence="3" type="ORF">BN8_03291</name>
</gene>
<proteinExistence type="inferred from homology"/>
<dbReference type="InterPro" id="IPR001447">
    <property type="entry name" value="Arylamine_N-AcTrfase"/>
</dbReference>
<dbReference type="Pfam" id="PF00797">
    <property type="entry name" value="Acetyltransf_2"/>
    <property type="match status" value="1"/>
</dbReference>
<dbReference type="STRING" id="1185876.BN8_03291"/>
<name>I2GJS2_9BACT</name>
<evidence type="ECO:0000256" key="2">
    <source>
        <dbReference type="RuleBase" id="RU003452"/>
    </source>
</evidence>
<evidence type="ECO:0000313" key="3">
    <source>
        <dbReference type="EMBL" id="CCH54147.1"/>
    </source>
</evidence>
<reference evidence="3 4" key="1">
    <citation type="journal article" date="2012" name="J. Bacteriol.">
        <title>Genome Sequence of the Filamentous Bacterium Fibrisoma limi BUZ 3T.</title>
        <authorList>
            <person name="Filippini M."/>
            <person name="Qi W."/>
            <person name="Jaenicke S."/>
            <person name="Goesmann A."/>
            <person name="Smits T.H."/>
            <person name="Bagheri H.C."/>
        </authorList>
    </citation>
    <scope>NUCLEOTIDE SEQUENCE [LARGE SCALE GENOMIC DNA]</scope>
    <source>
        <strain evidence="4">BUZ 3T</strain>
    </source>
</reference>
<dbReference type="EC" id="2.3.1.5" evidence="3"/>
<evidence type="ECO:0000256" key="1">
    <source>
        <dbReference type="ARBA" id="ARBA00006547"/>
    </source>
</evidence>
<organism evidence="3 4">
    <name type="scientific">Fibrisoma limi BUZ 3</name>
    <dbReference type="NCBI Taxonomy" id="1185876"/>
    <lineage>
        <taxon>Bacteria</taxon>
        <taxon>Pseudomonadati</taxon>
        <taxon>Bacteroidota</taxon>
        <taxon>Cytophagia</taxon>
        <taxon>Cytophagales</taxon>
        <taxon>Spirosomataceae</taxon>
        <taxon>Fibrisoma</taxon>
    </lineage>
</organism>
<dbReference type="Proteomes" id="UP000009309">
    <property type="component" value="Unassembled WGS sequence"/>
</dbReference>
<dbReference type="Gene3D" id="3.30.2140.10">
    <property type="entry name" value="Arylamine N-acetyltransferase"/>
    <property type="match status" value="1"/>
</dbReference>
<dbReference type="InterPro" id="IPR038765">
    <property type="entry name" value="Papain-like_cys_pep_sf"/>
</dbReference>
<dbReference type="AlphaFoldDB" id="I2GJS2"/>
<dbReference type="PANTHER" id="PTHR11786">
    <property type="entry name" value="N-HYDROXYARYLAMINE O-ACETYLTRANSFERASE"/>
    <property type="match status" value="1"/>
</dbReference>
<dbReference type="OrthoDB" id="7181050at2"/>
<comment type="similarity">
    <text evidence="1 2">Belongs to the arylamine N-acetyltransferase family.</text>
</comment>
<sequence length="294" mass="32962">MNIIEVPLPEVATADALLADAVATINLDAYFERIGYSGARTPTLDTLTAIQFLHPQVIPFENVNPLLRLPVRLDLASLQEKLVYNGRGGYCFEQNTLLSHVLRALGFSVKGLAARVVWNVPEGEVKPRTHMLLLVDVAGEPYIADVGFGGMTLTAPLRLEPNVEQPTPHEPFRLFLENDEYVLQANVRDEWKSVYRFSLQEQLLPDYEMASWYLCSHPDSHFLKGIIAARTMPDRRYALRGNELAVHAVGGETERTVIADADTLRQTLTDTFRIKLPDDPKLDAILQQTVQPTM</sequence>
<accession>I2GJS2</accession>
<protein>
    <submittedName>
        <fullName evidence="3">N-hydroxyarylamine O-acetyltransferase</fullName>
        <ecNumber evidence="3">2.3.1.5</ecNumber>
    </submittedName>
</protein>
<dbReference type="GO" id="GO:0004060">
    <property type="term" value="F:arylamine N-acetyltransferase activity"/>
    <property type="evidence" value="ECO:0007669"/>
    <property type="project" value="UniProtKB-EC"/>
</dbReference>
<dbReference type="SUPFAM" id="SSF54001">
    <property type="entry name" value="Cysteine proteinases"/>
    <property type="match status" value="1"/>
</dbReference>
<dbReference type="Gene3D" id="2.40.128.150">
    <property type="entry name" value="Cysteine proteinases"/>
    <property type="match status" value="1"/>
</dbReference>
<comment type="caution">
    <text evidence="3">The sequence shown here is derived from an EMBL/GenBank/DDBJ whole genome shotgun (WGS) entry which is preliminary data.</text>
</comment>
<dbReference type="EMBL" id="CAIT01000006">
    <property type="protein sequence ID" value="CCH54147.1"/>
    <property type="molecule type" value="Genomic_DNA"/>
</dbReference>